<protein>
    <submittedName>
        <fullName evidence="1">Uncharacterized protein</fullName>
    </submittedName>
</protein>
<accession>A0A9N8ND67</accession>
<sequence>MFSHNQQNMNRGNSSFNLSNTAIPLHNSSTYSEPNVFNIPLLTYSGVPSLSLGTPGAGSPQPCTLNLVLRPEQVENNNQNSEFQSQIIRRLDRMEHRLDRIGSLMGELKACLANLEDRMEAQRSLHEEEMRNSIETIKKGMDKFFTCFTSQLENKIADVDEYDRCKAEVAVI</sequence>
<reference evidence="1" key="1">
    <citation type="submission" date="2021-03" db="EMBL/GenBank/DDBJ databases">
        <authorList>
            <person name="Alouane T."/>
            <person name="Langin T."/>
            <person name="Bonhomme L."/>
        </authorList>
    </citation>
    <scope>NUCLEOTIDE SEQUENCE</scope>
    <source>
        <strain evidence="1">MDC_Fg202</strain>
    </source>
</reference>
<dbReference type="EMBL" id="CAJPIJ010000072">
    <property type="protein sequence ID" value="CAG1966852.1"/>
    <property type="molecule type" value="Genomic_DNA"/>
</dbReference>
<comment type="caution">
    <text evidence="1">The sequence shown here is derived from an EMBL/GenBank/DDBJ whole genome shotgun (WGS) entry which is preliminary data.</text>
</comment>
<evidence type="ECO:0000313" key="1">
    <source>
        <dbReference type="EMBL" id="CAG1966852.1"/>
    </source>
</evidence>
<name>A0A9N8ND67_GIBZA</name>
<evidence type="ECO:0000313" key="2">
    <source>
        <dbReference type="Proteomes" id="UP000746612"/>
    </source>
</evidence>
<dbReference type="Proteomes" id="UP000746612">
    <property type="component" value="Unassembled WGS sequence"/>
</dbReference>
<dbReference type="AlphaFoldDB" id="A0A9N8ND67"/>
<gene>
    <name evidence="1" type="ORF">MDCFG202_LOCUS46041</name>
</gene>
<organism evidence="1 2">
    <name type="scientific">Gibberella zeae</name>
    <name type="common">Wheat head blight fungus</name>
    <name type="synonym">Fusarium graminearum</name>
    <dbReference type="NCBI Taxonomy" id="5518"/>
    <lineage>
        <taxon>Eukaryota</taxon>
        <taxon>Fungi</taxon>
        <taxon>Dikarya</taxon>
        <taxon>Ascomycota</taxon>
        <taxon>Pezizomycotina</taxon>
        <taxon>Sordariomycetes</taxon>
        <taxon>Hypocreomycetidae</taxon>
        <taxon>Hypocreales</taxon>
        <taxon>Nectriaceae</taxon>
        <taxon>Fusarium</taxon>
    </lineage>
</organism>
<proteinExistence type="predicted"/>